<keyword evidence="4" id="KW-1185">Reference proteome</keyword>
<dbReference type="Pfam" id="PF13646">
    <property type="entry name" value="HEAT_2"/>
    <property type="match status" value="4"/>
</dbReference>
<evidence type="ECO:0000313" key="4">
    <source>
        <dbReference type="Proteomes" id="UP001476950"/>
    </source>
</evidence>
<dbReference type="EMBL" id="JAMPLM010000016">
    <property type="protein sequence ID" value="MEP1060257.1"/>
    <property type="molecule type" value="Genomic_DNA"/>
</dbReference>
<gene>
    <name evidence="3" type="ORF">NDI38_17615</name>
</gene>
<dbReference type="RefSeq" id="WP_190446379.1">
    <property type="nucleotide sequence ID" value="NZ_JAMPLM010000016.1"/>
</dbReference>
<reference evidence="3 4" key="1">
    <citation type="submission" date="2022-04" db="EMBL/GenBank/DDBJ databases">
        <title>Positive selection, recombination, and allopatry shape intraspecific diversity of widespread and dominant cyanobacteria.</title>
        <authorList>
            <person name="Wei J."/>
            <person name="Shu W."/>
            <person name="Hu C."/>
        </authorList>
    </citation>
    <scope>NUCLEOTIDE SEQUENCE [LARGE SCALE GENOMIC DNA]</scope>
    <source>
        <strain evidence="3 4">AS-A4</strain>
    </source>
</reference>
<evidence type="ECO:0000256" key="2">
    <source>
        <dbReference type="ARBA" id="ARBA00022738"/>
    </source>
</evidence>
<sequence>MSNVLEQAQEAFRQENWSLLTHCLQQLLSKAPAHVPATVDHNPSLPTAAEMVVLLELAIAALEAGDFQDRWEIAKVLPIFGDRAIAPLITLLQDDTADLEARWFAVRILGGYSHPDVIRALMDLLQTTDSEELSSMAAESLANLGTTAITALTNLLAINDTRLFAVRSLAHIRRSETIAPLLTVVRDPNPAVRAITIEALGSFHDSRVPPVLVNALHDENATVRQVAVEALGFRHDLTLPLALVTLLSPRLRDTNAAVCQQAAIALGRLGTDAAAEALFAVLKSPQTPLPLQIEVVWALTRIGSAIALDYLRQALPLLQEPAAQPLCQALITAVGQWEVAETKPQAAQLLMATLATPLVVDQPTLRQAIALGLGQLEQPDALETLMQLLADEAMGVRLHAIAALKALDAQTARQRLEQLAHSDLPEPLRQGVAIALREW</sequence>
<comment type="caution">
    <text evidence="3">The sequence shown here is derived from an EMBL/GenBank/DDBJ whole genome shotgun (WGS) entry which is preliminary data.</text>
</comment>
<protein>
    <submittedName>
        <fullName evidence="3">HEAT repeat domain-containing protein</fullName>
    </submittedName>
</protein>
<dbReference type="PANTHER" id="PTHR12697:SF38">
    <property type="entry name" value="PBS LYASE HEAT DOMAIN PROTEIN REPEAT-CONTAINING PROTEIN"/>
    <property type="match status" value="1"/>
</dbReference>
<dbReference type="PANTHER" id="PTHR12697">
    <property type="entry name" value="PBS LYASE HEAT-LIKE PROTEIN"/>
    <property type="match status" value="1"/>
</dbReference>
<keyword evidence="2" id="KW-0605">Phycobilisome</keyword>
<dbReference type="PROSITE" id="PS50176">
    <property type="entry name" value="ARM_REPEAT"/>
    <property type="match status" value="1"/>
</dbReference>
<name>A0ABV0KMA0_9CYAN</name>
<evidence type="ECO:0000313" key="3">
    <source>
        <dbReference type="EMBL" id="MEP1060257.1"/>
    </source>
</evidence>
<dbReference type="Proteomes" id="UP001476950">
    <property type="component" value="Unassembled WGS sequence"/>
</dbReference>
<dbReference type="InterPro" id="IPR011989">
    <property type="entry name" value="ARM-like"/>
</dbReference>
<evidence type="ECO:0000256" key="1">
    <source>
        <dbReference type="ARBA" id="ARBA00022549"/>
    </source>
</evidence>
<dbReference type="InterPro" id="IPR016024">
    <property type="entry name" value="ARM-type_fold"/>
</dbReference>
<dbReference type="SUPFAM" id="SSF48371">
    <property type="entry name" value="ARM repeat"/>
    <property type="match status" value="1"/>
</dbReference>
<dbReference type="InterPro" id="IPR000225">
    <property type="entry name" value="Armadillo"/>
</dbReference>
<accession>A0ABV0KMA0</accession>
<organism evidence="3 4">
    <name type="scientific">Stenomitos frigidus AS-A4</name>
    <dbReference type="NCBI Taxonomy" id="2933935"/>
    <lineage>
        <taxon>Bacteria</taxon>
        <taxon>Bacillati</taxon>
        <taxon>Cyanobacteriota</taxon>
        <taxon>Cyanophyceae</taxon>
        <taxon>Leptolyngbyales</taxon>
        <taxon>Leptolyngbyaceae</taxon>
        <taxon>Stenomitos</taxon>
    </lineage>
</organism>
<dbReference type="InterPro" id="IPR011030">
    <property type="entry name" value="Lipovitellin_superhlx_dom"/>
</dbReference>
<dbReference type="SMART" id="SM00567">
    <property type="entry name" value="EZ_HEAT"/>
    <property type="match status" value="8"/>
</dbReference>
<dbReference type="Gene3D" id="1.25.10.10">
    <property type="entry name" value="Leucine-rich Repeat Variant"/>
    <property type="match status" value="4"/>
</dbReference>
<keyword evidence="1" id="KW-0042">Antenna complex</keyword>
<dbReference type="InterPro" id="IPR004155">
    <property type="entry name" value="PBS_lyase_HEAT"/>
</dbReference>
<dbReference type="SUPFAM" id="SSF48431">
    <property type="entry name" value="Lipovitellin-phosvitin complex, superhelical domain"/>
    <property type="match status" value="1"/>
</dbReference>
<proteinExistence type="predicted"/>